<evidence type="ECO:0000259" key="8">
    <source>
        <dbReference type="PROSITE" id="PS51391"/>
    </source>
</evidence>
<dbReference type="InterPro" id="IPR021605">
    <property type="entry name" value="Pcf11_Clp1-ID"/>
</dbReference>
<dbReference type="InterPro" id="IPR027534">
    <property type="entry name" value="Ribosomal_P1/P2"/>
</dbReference>
<dbReference type="Gene3D" id="1.10.10.1410">
    <property type="match status" value="1"/>
</dbReference>
<dbReference type="Pfam" id="PF00428">
    <property type="entry name" value="Ribosomal_60s"/>
    <property type="match status" value="1"/>
</dbReference>
<dbReference type="GO" id="GO:0005849">
    <property type="term" value="C:mRNA cleavage factor complex"/>
    <property type="evidence" value="ECO:0007669"/>
    <property type="project" value="InterPro"/>
</dbReference>
<keyword evidence="10" id="KW-1185">Reference proteome</keyword>
<dbReference type="OrthoDB" id="343582at2759"/>
<comment type="caution">
    <text evidence="9">The sequence shown here is derived from an EMBL/GenBank/DDBJ whole genome shotgun (WGS) entry which is preliminary data.</text>
</comment>
<proteinExistence type="inferred from homology"/>
<name>A0A8H8S106_9HELO</name>
<dbReference type="PANTHER" id="PTHR15921">
    <property type="entry name" value="PRE-MRNA CLEAVAGE COMPLEX II"/>
    <property type="match status" value="1"/>
</dbReference>
<evidence type="ECO:0000256" key="5">
    <source>
        <dbReference type="ARBA" id="ARBA00023274"/>
    </source>
</evidence>
<feature type="compositionally biased region" description="Polar residues" evidence="6">
    <location>
        <begin position="369"/>
        <end position="384"/>
    </location>
</feature>
<dbReference type="GO" id="GO:0007034">
    <property type="term" value="P:vacuolar transport"/>
    <property type="evidence" value="ECO:0007669"/>
    <property type="project" value="UniProtKB-ARBA"/>
</dbReference>
<dbReference type="GO" id="GO:0006369">
    <property type="term" value="P:termination of RNA polymerase II transcription"/>
    <property type="evidence" value="ECO:0007669"/>
    <property type="project" value="InterPro"/>
</dbReference>
<feature type="compositionally biased region" description="Low complexity" evidence="6">
    <location>
        <begin position="539"/>
        <end position="560"/>
    </location>
</feature>
<evidence type="ECO:0000256" key="1">
    <source>
        <dbReference type="ARBA" id="ARBA00005436"/>
    </source>
</evidence>
<gene>
    <name evidence="9" type="ORF">LSUB1_G001167</name>
</gene>
<dbReference type="PROSITE" id="PS51391">
    <property type="entry name" value="CID"/>
    <property type="match status" value="1"/>
</dbReference>
<dbReference type="Proteomes" id="UP000462212">
    <property type="component" value="Unassembled WGS sequence"/>
</dbReference>
<dbReference type="CDD" id="cd16982">
    <property type="entry name" value="CID_Pcf11"/>
    <property type="match status" value="1"/>
</dbReference>
<dbReference type="InterPro" id="IPR008942">
    <property type="entry name" value="ENTH_VHS"/>
</dbReference>
<dbReference type="PROSITE" id="PS50179">
    <property type="entry name" value="VHS"/>
    <property type="match status" value="1"/>
</dbReference>
<feature type="region of interest" description="Disordered" evidence="6">
    <location>
        <begin position="691"/>
        <end position="724"/>
    </location>
</feature>
<feature type="region of interest" description="Disordered" evidence="6">
    <location>
        <begin position="789"/>
        <end position="838"/>
    </location>
</feature>
<dbReference type="GO" id="GO:0022625">
    <property type="term" value="C:cytosolic large ribosomal subunit"/>
    <property type="evidence" value="ECO:0007669"/>
    <property type="project" value="InterPro"/>
</dbReference>
<dbReference type="FunFam" id="1.25.40.90:FF:000016">
    <property type="entry name" value="mRNA cleavage factor complex component Pcf11"/>
    <property type="match status" value="1"/>
</dbReference>
<dbReference type="GO" id="GO:0031124">
    <property type="term" value="P:mRNA 3'-end processing"/>
    <property type="evidence" value="ECO:0007669"/>
    <property type="project" value="InterPro"/>
</dbReference>
<feature type="compositionally biased region" description="Low complexity" evidence="6">
    <location>
        <begin position="208"/>
        <end position="221"/>
    </location>
</feature>
<dbReference type="HAMAP" id="MF_01478">
    <property type="entry name" value="Ribosomal_L12_arch"/>
    <property type="match status" value="1"/>
</dbReference>
<dbReference type="Gene3D" id="1.25.40.90">
    <property type="match status" value="1"/>
</dbReference>
<feature type="domain" description="CID" evidence="8">
    <location>
        <begin position="5"/>
        <end position="143"/>
    </location>
</feature>
<feature type="compositionally biased region" description="Low complexity" evidence="6">
    <location>
        <begin position="790"/>
        <end position="812"/>
    </location>
</feature>
<dbReference type="GO" id="GO:0000993">
    <property type="term" value="F:RNA polymerase II complex binding"/>
    <property type="evidence" value="ECO:0007669"/>
    <property type="project" value="InterPro"/>
</dbReference>
<dbReference type="InterPro" id="IPR044076">
    <property type="entry name" value="Ribosomal_P2"/>
</dbReference>
<dbReference type="EMBL" id="QGMJ01000034">
    <property type="protein sequence ID" value="TVY44607.1"/>
    <property type="molecule type" value="Genomic_DNA"/>
</dbReference>
<dbReference type="AlphaFoldDB" id="A0A8H8S106"/>
<feature type="compositionally biased region" description="Polar residues" evidence="6">
    <location>
        <begin position="191"/>
        <end position="202"/>
    </location>
</feature>
<feature type="domain" description="VHS" evidence="7">
    <location>
        <begin position="48"/>
        <end position="125"/>
    </location>
</feature>
<organism evidence="9 10">
    <name type="scientific">Lachnellula subtilissima</name>
    <dbReference type="NCBI Taxonomy" id="602034"/>
    <lineage>
        <taxon>Eukaryota</taxon>
        <taxon>Fungi</taxon>
        <taxon>Dikarya</taxon>
        <taxon>Ascomycota</taxon>
        <taxon>Pezizomycotina</taxon>
        <taxon>Leotiomycetes</taxon>
        <taxon>Helotiales</taxon>
        <taxon>Lachnaceae</taxon>
        <taxon>Lachnellula</taxon>
    </lineage>
</organism>
<evidence type="ECO:0000256" key="6">
    <source>
        <dbReference type="SAM" id="MobiDB-lite"/>
    </source>
</evidence>
<dbReference type="InterPro" id="IPR047415">
    <property type="entry name" value="Pcf11_CID"/>
</dbReference>
<dbReference type="Pfam" id="PF11526">
    <property type="entry name" value="Pfc11_Clp1_ID"/>
    <property type="match status" value="1"/>
</dbReference>
<feature type="compositionally biased region" description="Low complexity" evidence="6">
    <location>
        <begin position="341"/>
        <end position="352"/>
    </location>
</feature>
<feature type="region of interest" description="Disordered" evidence="6">
    <location>
        <begin position="323"/>
        <end position="353"/>
    </location>
</feature>
<dbReference type="Pfam" id="PF21936">
    <property type="entry name" value="Pcf11_C"/>
    <property type="match status" value="1"/>
</dbReference>
<keyword evidence="4" id="KW-0689">Ribosomal protein</keyword>
<dbReference type="GO" id="GO:0035091">
    <property type="term" value="F:phosphatidylinositol binding"/>
    <property type="evidence" value="ECO:0007669"/>
    <property type="project" value="InterPro"/>
</dbReference>
<evidence type="ECO:0000313" key="9">
    <source>
        <dbReference type="EMBL" id="TVY44607.1"/>
    </source>
</evidence>
<evidence type="ECO:0008006" key="11">
    <source>
        <dbReference type="Google" id="ProtNLM"/>
    </source>
</evidence>
<dbReference type="PANTHER" id="PTHR15921:SF3">
    <property type="entry name" value="PRE-MRNA CLEAVAGE COMPLEX 2 PROTEIN PCF11"/>
    <property type="match status" value="1"/>
</dbReference>
<dbReference type="GO" id="GO:0016192">
    <property type="term" value="P:vesicle-mediated transport"/>
    <property type="evidence" value="ECO:0007669"/>
    <property type="project" value="UniProtKB-ARBA"/>
</dbReference>
<keyword evidence="5" id="KW-0687">Ribonucleoprotein</keyword>
<dbReference type="GO" id="GO:0002182">
    <property type="term" value="P:cytoplasmic translational elongation"/>
    <property type="evidence" value="ECO:0007669"/>
    <property type="project" value="InterPro"/>
</dbReference>
<dbReference type="FunFam" id="1.10.10.1410:FF:000002">
    <property type="entry name" value="60S acidic ribosomal protein P2"/>
    <property type="match status" value="1"/>
</dbReference>
<dbReference type="GO" id="GO:0003729">
    <property type="term" value="F:mRNA binding"/>
    <property type="evidence" value="ECO:0007669"/>
    <property type="project" value="InterPro"/>
</dbReference>
<evidence type="ECO:0000256" key="2">
    <source>
        <dbReference type="ARBA" id="ARBA00011266"/>
    </source>
</evidence>
<dbReference type="CDD" id="cd05833">
    <property type="entry name" value="Ribosomal_P2"/>
    <property type="match status" value="1"/>
</dbReference>
<dbReference type="InterPro" id="IPR002014">
    <property type="entry name" value="VHS_dom"/>
</dbReference>
<dbReference type="GO" id="GO:0043130">
    <property type="term" value="F:ubiquitin binding"/>
    <property type="evidence" value="ECO:0007669"/>
    <property type="project" value="InterPro"/>
</dbReference>
<feature type="compositionally biased region" description="Polar residues" evidence="6">
    <location>
        <begin position="145"/>
        <end position="160"/>
    </location>
</feature>
<comment type="subunit">
    <text evidence="3">Component of the ESCRT-0 complex composed of HSE1 and VPS27.</text>
</comment>
<protein>
    <recommendedName>
        <fullName evidence="11">CID domain-containing protein</fullName>
    </recommendedName>
</protein>
<feature type="region of interest" description="Disordered" evidence="6">
    <location>
        <begin position="144"/>
        <end position="253"/>
    </location>
</feature>
<dbReference type="GO" id="GO:0003735">
    <property type="term" value="F:structural constituent of ribosome"/>
    <property type="evidence" value="ECO:0007669"/>
    <property type="project" value="InterPro"/>
</dbReference>
<feature type="compositionally biased region" description="Pro residues" evidence="6">
    <location>
        <begin position="177"/>
        <end position="189"/>
    </location>
</feature>
<sequence length="838" mass="92110">MTTEFSDDVAEDYKRALEDLTMNSRYEISNLTVIARENTEHALAISEALKSHIKQTSPQKKLPAFYVLDSVIKNVGTPYTIFLSRGLYSTFMEAYALVDNSVRRKMDEMLKTWKEPVPGALDTRPVFPRDVTGPIENALIKARTSAIQAQQEHTRSQQQILGRGRSGPSPAPYRETPTPPNAYRQPPPVQQGYNSNYPQQQYPPAMNGQQYGQQPHVQQPYGLPPRPPTQNYIPHNASAGSWQQPPPQQGYSAHDNSIDELNSDIANLITVFKTDFALNPLDGDIQKRLKALLDLQSIMQSQRLPPQQISEIKTQVAKLSEASKATLKAPKSPTPAPVPTQLPQQNSLSSLLGPGGQGTLAALLAKQTPPIQTRSPQPALNQSFKPPPVSMAPTPVPDTGSLFEKLLAAGIISGTPATSTPTPNISLPANISGYRPPFTPNPSRTPLGEIPNDVVLKTSSLKIPRPHLISSLYEKLGAPCTQCGRRFQSTEDGKKKKTAHMDWHFRVHQRMTEAEKRGQHRSWYVDELDWIKSREVEGDQNTSNGDNTNGSGVTSSSITSKPKLQYLPVPDDPALASSTCPICTEKFEMKWLDEAQEFVWMDAKKIDQRIYHISCYEDVNKAGVKRGTPEPVLGKRKHESLITHKGYRQSSGTCEKVQAIQRIYNFNQELDRFSLRPTAVKLIDLPVHLQKPNQSKPAPATLPFAHQRKEEIPRPGNRTDSIPPANKMKHLAAYLLLSLGGKSTPSAKDVKTVLESVGIEADDERLSTLISELKGKDLQELIAEGSSKLASVPSGGAGGAAPAAGGAAAGGAVEEKEEEKKEEEKEESDEDMGFGLFD</sequence>
<dbReference type="Pfam" id="PF04818">
    <property type="entry name" value="CID"/>
    <property type="match status" value="1"/>
</dbReference>
<comment type="similarity">
    <text evidence="1">Belongs to the eukaryotic ribosomal protein P1/P2 family.</text>
</comment>
<comment type="subunit">
    <text evidence="2">P1 and P2 exist as dimers at the large ribosomal subunit.</text>
</comment>
<evidence type="ECO:0000313" key="10">
    <source>
        <dbReference type="Proteomes" id="UP000462212"/>
    </source>
</evidence>
<dbReference type="SUPFAM" id="SSF48464">
    <property type="entry name" value="ENTH/VHS domain"/>
    <property type="match status" value="1"/>
</dbReference>
<dbReference type="InterPro" id="IPR045154">
    <property type="entry name" value="PCF11-like"/>
</dbReference>
<feature type="region of interest" description="Disordered" evidence="6">
    <location>
        <begin position="369"/>
        <end position="393"/>
    </location>
</feature>
<dbReference type="SMART" id="SM00582">
    <property type="entry name" value="RPR"/>
    <property type="match status" value="1"/>
</dbReference>
<evidence type="ECO:0000256" key="3">
    <source>
        <dbReference type="ARBA" id="ARBA00011446"/>
    </source>
</evidence>
<dbReference type="InterPro" id="IPR054127">
    <property type="entry name" value="Pcf11_C"/>
</dbReference>
<reference evidence="9 10" key="1">
    <citation type="submission" date="2018-05" db="EMBL/GenBank/DDBJ databases">
        <title>Genome sequencing and assembly of the regulated plant pathogen Lachnellula willkommii and related sister species for the development of diagnostic species identification markers.</title>
        <authorList>
            <person name="Giroux E."/>
            <person name="Bilodeau G."/>
        </authorList>
    </citation>
    <scope>NUCLEOTIDE SEQUENCE [LARGE SCALE GENOMIC DNA]</scope>
    <source>
        <strain evidence="9 10">CBS 197.66</strain>
    </source>
</reference>
<evidence type="ECO:0000259" key="7">
    <source>
        <dbReference type="PROSITE" id="PS50179"/>
    </source>
</evidence>
<dbReference type="InterPro" id="IPR038716">
    <property type="entry name" value="P1/P2_N_sf"/>
</dbReference>
<dbReference type="InterPro" id="IPR006569">
    <property type="entry name" value="CID_dom"/>
</dbReference>
<accession>A0A8H8S106</accession>
<feature type="compositionally biased region" description="Polar residues" evidence="6">
    <location>
        <begin position="229"/>
        <end position="253"/>
    </location>
</feature>
<feature type="region of interest" description="Disordered" evidence="6">
    <location>
        <begin position="536"/>
        <end position="565"/>
    </location>
</feature>
<evidence type="ECO:0000256" key="4">
    <source>
        <dbReference type="ARBA" id="ARBA00022980"/>
    </source>
</evidence>